<feature type="non-terminal residue" evidence="3">
    <location>
        <position position="428"/>
    </location>
</feature>
<dbReference type="EMBL" id="BKCJ010005403">
    <property type="protein sequence ID" value="GEU66545.1"/>
    <property type="molecule type" value="Genomic_DNA"/>
</dbReference>
<dbReference type="GO" id="GO:0061631">
    <property type="term" value="F:ubiquitin conjugating enzyme activity"/>
    <property type="evidence" value="ECO:0007669"/>
    <property type="project" value="TreeGrafter"/>
</dbReference>
<organism evidence="3">
    <name type="scientific">Tanacetum cinerariifolium</name>
    <name type="common">Dalmatian daisy</name>
    <name type="synonym">Chrysanthemum cinerariifolium</name>
    <dbReference type="NCBI Taxonomy" id="118510"/>
    <lineage>
        <taxon>Eukaryota</taxon>
        <taxon>Viridiplantae</taxon>
        <taxon>Streptophyta</taxon>
        <taxon>Embryophyta</taxon>
        <taxon>Tracheophyta</taxon>
        <taxon>Spermatophyta</taxon>
        <taxon>Magnoliopsida</taxon>
        <taxon>eudicotyledons</taxon>
        <taxon>Gunneridae</taxon>
        <taxon>Pentapetalae</taxon>
        <taxon>asterids</taxon>
        <taxon>campanulids</taxon>
        <taxon>Asterales</taxon>
        <taxon>Asteraceae</taxon>
        <taxon>Asteroideae</taxon>
        <taxon>Anthemideae</taxon>
        <taxon>Anthemidinae</taxon>
        <taxon>Tanacetum</taxon>
    </lineage>
</organism>
<comment type="caution">
    <text evidence="3">The sequence shown here is derived from an EMBL/GenBank/DDBJ whole genome shotgun (WGS) entry which is preliminary data.</text>
</comment>
<proteinExistence type="predicted"/>
<dbReference type="PANTHER" id="PTHR46116">
    <property type="entry name" value="(E3-INDEPENDENT) E2 UBIQUITIN-CONJUGATING ENZYME"/>
    <property type="match status" value="1"/>
</dbReference>
<dbReference type="InterPro" id="IPR016135">
    <property type="entry name" value="UBQ-conjugating_enzyme/RWD"/>
</dbReference>
<name>A0A6L2M2F0_TANCI</name>
<dbReference type="AlphaFoldDB" id="A0A6L2M2F0"/>
<keyword evidence="1" id="KW-0808">Transferase</keyword>
<dbReference type="Gene3D" id="3.10.110.10">
    <property type="entry name" value="Ubiquitin Conjugating Enzyme"/>
    <property type="match status" value="2"/>
</dbReference>
<dbReference type="SUPFAM" id="SSF54495">
    <property type="entry name" value="UBC-like"/>
    <property type="match status" value="1"/>
</dbReference>
<gene>
    <name evidence="3" type="ORF">Tci_038523</name>
</gene>
<evidence type="ECO:0000256" key="2">
    <source>
        <dbReference type="ARBA" id="ARBA00022786"/>
    </source>
</evidence>
<evidence type="ECO:0000313" key="3">
    <source>
        <dbReference type="EMBL" id="GEU66545.1"/>
    </source>
</evidence>
<dbReference type="PANTHER" id="PTHR46116:SF41">
    <property type="entry name" value="UBIQUITIN-CONJUGATING ENZYME E2 25-RELATED"/>
    <property type="match status" value="1"/>
</dbReference>
<reference evidence="3" key="1">
    <citation type="journal article" date="2019" name="Sci. Rep.">
        <title>Draft genome of Tanacetum cinerariifolium, the natural source of mosquito coil.</title>
        <authorList>
            <person name="Yamashiro T."/>
            <person name="Shiraishi A."/>
            <person name="Satake H."/>
            <person name="Nakayama K."/>
        </authorList>
    </citation>
    <scope>NUCLEOTIDE SEQUENCE</scope>
</reference>
<evidence type="ECO:0000256" key="1">
    <source>
        <dbReference type="ARBA" id="ARBA00022679"/>
    </source>
</evidence>
<protein>
    <submittedName>
        <fullName evidence="3">Uncharacterized protein</fullName>
    </submittedName>
</protein>
<accession>A0A6L2M2F0</accession>
<sequence length="428" mass="49200">MNYRNNILLCNSSSNTSIMVKETAKQAYTFSRRKSYNKEFRSNTTKFKKDVSACIKFLAKAFNKIGAKEVESFLHLIEMDAPQPSAYAPASTPDVAGLDMNFEVKQKRKAVAKDLNVAVSKRRKDICRTFYPCTLTSFFDFTLAKVLVEEGEEVERGQPLYIKGQRKPYVCLGLDNEEDVLKRQFEIDMLQQPKEWVDKICEEWRILAEYLPETIFVRVYEDRMDLLRALVHYRSGGLGINPNLYKRGKVLLSLPKTSCGQEIMWVLGSSTILQLLVSIQHWILNAKPLFNDMKYSVLSGSFHGEESSVLYNRNTFIKTLKTMVYTMKSLPKNFEVFAVGHFRNLYGDILAACEKEAKETGSVTFKNDLNACIQQLAAAFSMIEPKKLPSSQVEMRLVTIYQVYDNLWIVSWFVLSALDWPRLRTDTD</sequence>
<keyword evidence="2" id="KW-0833">Ubl conjugation pathway</keyword>